<name>A0A1H7X0R7_STIAU</name>
<accession>A0A1H7X0R7</accession>
<proteinExistence type="predicted"/>
<gene>
    <name evidence="1" type="ORF">SAMN05444354_11444</name>
</gene>
<dbReference type="Proteomes" id="UP000182719">
    <property type="component" value="Unassembled WGS sequence"/>
</dbReference>
<evidence type="ECO:0000313" key="2">
    <source>
        <dbReference type="Proteomes" id="UP000182719"/>
    </source>
</evidence>
<sequence length="160" mass="17642">MVLSVLVSLLVVTAPSGDGWNTYANSRYGYSVAVPAGLQGQGESGNGDGQEFQDSTGKAVLKVWASPVVELDGTPESKTDLAWNRKAAVERWRKQKVRITYQPKGKGWWVLSGEDSQGRVLYLKQLEKEGVVYGFEWSHPKGAKAWQDATARIARDFKLP</sequence>
<organism evidence="1 2">
    <name type="scientific">Stigmatella aurantiaca</name>
    <dbReference type="NCBI Taxonomy" id="41"/>
    <lineage>
        <taxon>Bacteria</taxon>
        <taxon>Pseudomonadati</taxon>
        <taxon>Myxococcota</taxon>
        <taxon>Myxococcia</taxon>
        <taxon>Myxococcales</taxon>
        <taxon>Cystobacterineae</taxon>
        <taxon>Archangiaceae</taxon>
        <taxon>Stigmatella</taxon>
    </lineage>
</organism>
<dbReference type="AlphaFoldDB" id="A0A1H7X0R7"/>
<reference evidence="2" key="1">
    <citation type="submission" date="2016-10" db="EMBL/GenBank/DDBJ databases">
        <authorList>
            <person name="Varghese N."/>
            <person name="Submissions S."/>
        </authorList>
    </citation>
    <scope>NUCLEOTIDE SEQUENCE [LARGE SCALE GENOMIC DNA]</scope>
    <source>
        <strain evidence="2">DSM 17044</strain>
    </source>
</reference>
<evidence type="ECO:0000313" key="1">
    <source>
        <dbReference type="EMBL" id="SEM27201.1"/>
    </source>
</evidence>
<dbReference type="OrthoDB" id="1493140at2"/>
<keyword evidence="2" id="KW-1185">Reference proteome</keyword>
<protein>
    <submittedName>
        <fullName evidence="1">Uncharacterized protein</fullName>
    </submittedName>
</protein>
<dbReference type="RefSeq" id="WP_075008905.1">
    <property type="nucleotide sequence ID" value="NZ_FOAP01000014.1"/>
</dbReference>
<dbReference type="EMBL" id="FOAP01000014">
    <property type="protein sequence ID" value="SEM27201.1"/>
    <property type="molecule type" value="Genomic_DNA"/>
</dbReference>